<reference evidence="3" key="1">
    <citation type="journal article" date="2019" name="Int. J. Syst. Evol. Microbiol.">
        <title>The Global Catalogue of Microorganisms (GCM) 10K type strain sequencing project: providing services to taxonomists for standard genome sequencing and annotation.</title>
        <authorList>
            <consortium name="The Broad Institute Genomics Platform"/>
            <consortium name="The Broad Institute Genome Sequencing Center for Infectious Disease"/>
            <person name="Wu L."/>
            <person name="Ma J."/>
        </authorList>
    </citation>
    <scope>NUCLEOTIDE SEQUENCE [LARGE SCALE GENOMIC DNA]</scope>
    <source>
        <strain evidence="3">JCM 32226</strain>
    </source>
</reference>
<comment type="caution">
    <text evidence="2">The sequence shown here is derived from an EMBL/GenBank/DDBJ whole genome shotgun (WGS) entry which is preliminary data.</text>
</comment>
<evidence type="ECO:0000313" key="2">
    <source>
        <dbReference type="EMBL" id="GAA4492856.1"/>
    </source>
</evidence>
<dbReference type="RefSeq" id="WP_345009171.1">
    <property type="nucleotide sequence ID" value="NZ_BAABFC010000001.1"/>
</dbReference>
<organism evidence="2 3">
    <name type="scientific">Pseudaeromonas paramecii</name>
    <dbReference type="NCBI Taxonomy" id="2138166"/>
    <lineage>
        <taxon>Bacteria</taxon>
        <taxon>Pseudomonadati</taxon>
        <taxon>Pseudomonadota</taxon>
        <taxon>Gammaproteobacteria</taxon>
        <taxon>Aeromonadales</taxon>
        <taxon>Aeromonadaceae</taxon>
        <taxon>Pseudaeromonas</taxon>
    </lineage>
</organism>
<feature type="region of interest" description="Disordered" evidence="1">
    <location>
        <begin position="200"/>
        <end position="224"/>
    </location>
</feature>
<proteinExistence type="predicted"/>
<sequence>MTRTAADQQVTDTSAYRGEVSLSASFQWGFVLYRDNEIYVSAGGFEDEVSAADACAEVIPELDFPIVMVAGPEPESVVFELVSPFEPSVSVPLEIYDEFLYMWTLYNVHGCAAGKFDTVQHLIQYVLRSVCYGSRRPGSWERGVLDAMGLVADCVDHQQYRAKYGFPAVHLGADDENAADQQPPYICQFCGAPSWLHPSEQSAPADYCSDSDHGSLEDYLGAEE</sequence>
<dbReference type="EMBL" id="BAABFC010000001">
    <property type="protein sequence ID" value="GAA4492856.1"/>
    <property type="molecule type" value="Genomic_DNA"/>
</dbReference>
<evidence type="ECO:0000313" key="3">
    <source>
        <dbReference type="Proteomes" id="UP001501321"/>
    </source>
</evidence>
<accession>A0ABP8PUZ0</accession>
<name>A0ABP8PUZ0_9GAMM</name>
<gene>
    <name evidence="2" type="ORF">GCM10023095_02050</name>
</gene>
<keyword evidence="3" id="KW-1185">Reference proteome</keyword>
<protein>
    <submittedName>
        <fullName evidence="2">Uncharacterized protein</fullName>
    </submittedName>
</protein>
<dbReference type="Proteomes" id="UP001501321">
    <property type="component" value="Unassembled WGS sequence"/>
</dbReference>
<evidence type="ECO:0000256" key="1">
    <source>
        <dbReference type="SAM" id="MobiDB-lite"/>
    </source>
</evidence>